<gene>
    <name evidence="1" type="ORF">LKD42_05505</name>
</gene>
<organism evidence="1 2">
    <name type="scientific">Hominisplanchenecus faecis</name>
    <dbReference type="NCBI Taxonomy" id="2885351"/>
    <lineage>
        <taxon>Bacteria</taxon>
        <taxon>Bacillati</taxon>
        <taxon>Bacillota</taxon>
        <taxon>Clostridia</taxon>
        <taxon>Lachnospirales</taxon>
        <taxon>Lachnospiraceae</taxon>
        <taxon>Hominisplanchenecus</taxon>
    </lineage>
</organism>
<keyword evidence="2" id="KW-1185">Reference proteome</keyword>
<evidence type="ECO:0008006" key="3">
    <source>
        <dbReference type="Google" id="ProtNLM"/>
    </source>
</evidence>
<proteinExistence type="predicted"/>
<evidence type="ECO:0000313" key="2">
    <source>
        <dbReference type="Proteomes" id="UP001299235"/>
    </source>
</evidence>
<protein>
    <recommendedName>
        <fullName evidence="3">50S ribosomal protein L23</fullName>
    </recommendedName>
</protein>
<name>A0ABS8EV66_9FIRM</name>
<accession>A0ABS8EV66</accession>
<sequence length="58" mass="6561">MSAKIKISYEKPEELKQIVGMLSPVMRSCKVAKGQQGRYKKAYVEIEGIADKMPQESE</sequence>
<dbReference type="Proteomes" id="UP001299235">
    <property type="component" value="Unassembled WGS sequence"/>
</dbReference>
<dbReference type="RefSeq" id="WP_248835045.1">
    <property type="nucleotide sequence ID" value="NZ_JAJEQE010000012.1"/>
</dbReference>
<dbReference type="EMBL" id="JAJEQE010000012">
    <property type="protein sequence ID" value="MCC2148713.1"/>
    <property type="molecule type" value="Genomic_DNA"/>
</dbReference>
<evidence type="ECO:0000313" key="1">
    <source>
        <dbReference type="EMBL" id="MCC2148713.1"/>
    </source>
</evidence>
<reference evidence="1 2" key="1">
    <citation type="submission" date="2021-10" db="EMBL/GenBank/DDBJ databases">
        <title>Anaerobic single-cell dispensing facilitates the cultivation of human gut bacteria.</title>
        <authorList>
            <person name="Afrizal A."/>
        </authorList>
    </citation>
    <scope>NUCLEOTIDE SEQUENCE [LARGE SCALE GENOMIC DNA]</scope>
    <source>
        <strain evidence="1 2">CLA-AA-H246</strain>
    </source>
</reference>
<comment type="caution">
    <text evidence="1">The sequence shown here is derived from an EMBL/GenBank/DDBJ whole genome shotgun (WGS) entry which is preliminary data.</text>
</comment>